<name>A0A4Z0YV72_9PEZI</name>
<feature type="region of interest" description="Disordered" evidence="1">
    <location>
        <begin position="306"/>
        <end position="332"/>
    </location>
</feature>
<gene>
    <name evidence="2" type="ORF">E0Z10_g8456</name>
</gene>
<evidence type="ECO:0000313" key="3">
    <source>
        <dbReference type="Proteomes" id="UP000297716"/>
    </source>
</evidence>
<protein>
    <submittedName>
        <fullName evidence="2">Uncharacterized protein</fullName>
    </submittedName>
</protein>
<reference evidence="2 3" key="1">
    <citation type="submission" date="2019-03" db="EMBL/GenBank/DDBJ databases">
        <title>Draft genome sequence of Xylaria hypoxylon DSM 108379, a ubiquitous saprotrophic-parasitic fungi on hardwood.</title>
        <authorList>
            <person name="Buettner E."/>
            <person name="Leonhardt S."/>
            <person name="Gebauer A.M."/>
            <person name="Liers C."/>
            <person name="Hofrichter M."/>
            <person name="Kellner H."/>
        </authorList>
    </citation>
    <scope>NUCLEOTIDE SEQUENCE [LARGE SCALE GENOMIC DNA]</scope>
    <source>
        <strain evidence="2 3">DSM 108379</strain>
    </source>
</reference>
<proteinExistence type="predicted"/>
<keyword evidence="3" id="KW-1185">Reference proteome</keyword>
<dbReference type="OrthoDB" id="5377772at2759"/>
<evidence type="ECO:0000313" key="2">
    <source>
        <dbReference type="EMBL" id="TGJ80312.1"/>
    </source>
</evidence>
<sequence>MQSRSAFSITSLATSDHSSKIGLRKWRPKEVSRESLRTRRVRFNAPRADERTVEFKKFLVEKPIEIAFEQTKSLQESVEHFLRKAKKAERGENSYDAIEELCNEINKWKATVRLGVATNQEFNDDLEHCIDSSNEVAFQRTVMMSIIDRSHLKPAFDFNCEGHWSLQGNYPLPSTDDPEATRGFDNIDAAVLANMHSASQALLNIFVWMNKANHDEIFYKDVRVFSIAINVEKVIARVHRAALVDIGDGPVLEFFYDDLQKTKFSYTRDEVCTLIHNILSDYAETKLLGILKATVEKVLKEYKQDLKRKRDAATLDRPPKRLVSGQTESQGT</sequence>
<comment type="caution">
    <text evidence="2">The sequence shown here is derived from an EMBL/GenBank/DDBJ whole genome shotgun (WGS) entry which is preliminary data.</text>
</comment>
<organism evidence="2 3">
    <name type="scientific">Xylaria hypoxylon</name>
    <dbReference type="NCBI Taxonomy" id="37992"/>
    <lineage>
        <taxon>Eukaryota</taxon>
        <taxon>Fungi</taxon>
        <taxon>Dikarya</taxon>
        <taxon>Ascomycota</taxon>
        <taxon>Pezizomycotina</taxon>
        <taxon>Sordariomycetes</taxon>
        <taxon>Xylariomycetidae</taxon>
        <taxon>Xylariales</taxon>
        <taxon>Xylariaceae</taxon>
        <taxon>Xylaria</taxon>
    </lineage>
</organism>
<dbReference type="EMBL" id="SKBN01000229">
    <property type="protein sequence ID" value="TGJ80312.1"/>
    <property type="molecule type" value="Genomic_DNA"/>
</dbReference>
<dbReference type="AlphaFoldDB" id="A0A4Z0YV72"/>
<dbReference type="Proteomes" id="UP000297716">
    <property type="component" value="Unassembled WGS sequence"/>
</dbReference>
<accession>A0A4Z0YV72</accession>
<evidence type="ECO:0000256" key="1">
    <source>
        <dbReference type="SAM" id="MobiDB-lite"/>
    </source>
</evidence>